<organism evidence="1 2">
    <name type="scientific">Stephania japonica</name>
    <dbReference type="NCBI Taxonomy" id="461633"/>
    <lineage>
        <taxon>Eukaryota</taxon>
        <taxon>Viridiplantae</taxon>
        <taxon>Streptophyta</taxon>
        <taxon>Embryophyta</taxon>
        <taxon>Tracheophyta</taxon>
        <taxon>Spermatophyta</taxon>
        <taxon>Magnoliopsida</taxon>
        <taxon>Ranunculales</taxon>
        <taxon>Menispermaceae</taxon>
        <taxon>Menispermoideae</taxon>
        <taxon>Cissampelideae</taxon>
        <taxon>Stephania</taxon>
    </lineage>
</organism>
<accession>A0AAP0I7Y0</accession>
<sequence length="86" mass="9787">MDKDNNNVIEWVKKHTVGLLIIVEENWNTMFVRICKDMITEEGMNAAQLLVGATALPYTGGDEVWFLINAFSRVKMKGFLIQPKNS</sequence>
<dbReference type="Proteomes" id="UP001417504">
    <property type="component" value="Unassembled WGS sequence"/>
</dbReference>
<proteinExistence type="predicted"/>
<keyword evidence="2" id="KW-1185">Reference proteome</keyword>
<dbReference type="AlphaFoldDB" id="A0AAP0I7Y0"/>
<evidence type="ECO:0000313" key="1">
    <source>
        <dbReference type="EMBL" id="KAK9110280.1"/>
    </source>
</evidence>
<gene>
    <name evidence="1" type="ORF">Sjap_018340</name>
</gene>
<comment type="caution">
    <text evidence="1">The sequence shown here is derived from an EMBL/GenBank/DDBJ whole genome shotgun (WGS) entry which is preliminary data.</text>
</comment>
<name>A0AAP0I7Y0_9MAGN</name>
<reference evidence="1 2" key="1">
    <citation type="submission" date="2024-01" db="EMBL/GenBank/DDBJ databases">
        <title>Genome assemblies of Stephania.</title>
        <authorList>
            <person name="Yang L."/>
        </authorList>
    </citation>
    <scope>NUCLEOTIDE SEQUENCE [LARGE SCALE GENOMIC DNA]</scope>
    <source>
        <strain evidence="1">QJT</strain>
        <tissue evidence="1">Leaf</tissue>
    </source>
</reference>
<dbReference type="EMBL" id="JBBNAE010000007">
    <property type="protein sequence ID" value="KAK9110280.1"/>
    <property type="molecule type" value="Genomic_DNA"/>
</dbReference>
<evidence type="ECO:0000313" key="2">
    <source>
        <dbReference type="Proteomes" id="UP001417504"/>
    </source>
</evidence>
<protein>
    <submittedName>
        <fullName evidence="1">Uncharacterized protein</fullName>
    </submittedName>
</protein>